<feature type="domain" description="GFO/IDH/MocA-like oxidoreductase" evidence="2">
    <location>
        <begin position="126"/>
        <end position="236"/>
    </location>
</feature>
<name>A8LNN3_DINSH</name>
<dbReference type="KEGG" id="dsh:Dshi_3394"/>
<accession>A8LNN3</accession>
<dbReference type="GO" id="GO:0000166">
    <property type="term" value="F:nucleotide binding"/>
    <property type="evidence" value="ECO:0007669"/>
    <property type="project" value="InterPro"/>
</dbReference>
<dbReference type="RefSeq" id="WP_012180053.1">
    <property type="nucleotide sequence ID" value="NC_009952.1"/>
</dbReference>
<dbReference type="EMBL" id="CP000830">
    <property type="protein sequence ID" value="ABV95127.1"/>
    <property type="molecule type" value="Genomic_DNA"/>
</dbReference>
<gene>
    <name evidence="3" type="ordered locus">Dshi_3394</name>
</gene>
<dbReference type="Proteomes" id="UP000006833">
    <property type="component" value="Chromosome"/>
</dbReference>
<evidence type="ECO:0000313" key="3">
    <source>
        <dbReference type="EMBL" id="ABV95127.1"/>
    </source>
</evidence>
<proteinExistence type="predicted"/>
<sequence>MTVRVACLGAGYFAQFHYDAWARVQGAQLVGAADADLARAMATGLAPFSDLPEMLTKTVPDVLDIITPPETHADAVRTALANGVRTIICQKPFAETLDTGRALTAEAEAAGATLLIHDNFRFQPWYRAIRAAIDAGTIGEPRQLTFRFRTGDGRGPDAYLARQPYFQTAPRLLVRETAVHWIDTFRYLLGEPSGVYGDLRRENPVIAGEDAGLILFDYPSGARALFDGNRLLDHKTPNGRLTFGEALLEGTDATLSLHGDGSVTLRAFGATEETTLLAARQYKGFAGDCVHALNQHVVAALRDEGSFENRARDYLRVHEIEEAVYASAAEGRRIAL</sequence>
<dbReference type="HOGENOM" id="CLU_023194_1_3_5"/>
<reference evidence="4" key="1">
    <citation type="journal article" date="2010" name="ISME J.">
        <title>The complete genome sequence of the algal symbiont Dinoroseobacter shibae: a hitchhiker's guide to life in the sea.</title>
        <authorList>
            <person name="Wagner-Dobler I."/>
            <person name="Ballhausen B."/>
            <person name="Berger M."/>
            <person name="Brinkhoff T."/>
            <person name="Buchholz I."/>
            <person name="Bunk B."/>
            <person name="Cypionka H."/>
            <person name="Daniel R."/>
            <person name="Drepper T."/>
            <person name="Gerdts G."/>
            <person name="Hahnke S."/>
            <person name="Han C."/>
            <person name="Jahn D."/>
            <person name="Kalhoefer D."/>
            <person name="Kiss H."/>
            <person name="Klenk H.P."/>
            <person name="Kyrpides N."/>
            <person name="Liebl W."/>
            <person name="Liesegang H."/>
            <person name="Meincke L."/>
            <person name="Pati A."/>
            <person name="Petersen J."/>
            <person name="Piekarski T."/>
            <person name="Pommerenke C."/>
            <person name="Pradella S."/>
            <person name="Pukall R."/>
            <person name="Rabus R."/>
            <person name="Stackebrandt E."/>
            <person name="Thole S."/>
            <person name="Thompson L."/>
            <person name="Tielen P."/>
            <person name="Tomasch J."/>
            <person name="von Jan M."/>
            <person name="Wanphrut N."/>
            <person name="Wichels A."/>
            <person name="Zech H."/>
            <person name="Simon M."/>
        </authorList>
    </citation>
    <scope>NUCLEOTIDE SEQUENCE [LARGE SCALE GENOMIC DNA]</scope>
    <source>
        <strain evidence="4">DSM 16493 / NCIMB 14021 / DFL 12</strain>
    </source>
</reference>
<dbReference type="InterPro" id="IPR036291">
    <property type="entry name" value="NAD(P)-bd_dom_sf"/>
</dbReference>
<dbReference type="SUPFAM" id="SSF51735">
    <property type="entry name" value="NAD(P)-binding Rossmann-fold domains"/>
    <property type="match status" value="1"/>
</dbReference>
<evidence type="ECO:0000313" key="4">
    <source>
        <dbReference type="Proteomes" id="UP000006833"/>
    </source>
</evidence>
<dbReference type="AlphaFoldDB" id="A8LNN3"/>
<evidence type="ECO:0000259" key="2">
    <source>
        <dbReference type="Pfam" id="PF22725"/>
    </source>
</evidence>
<dbReference type="SUPFAM" id="SSF55347">
    <property type="entry name" value="Glyceraldehyde-3-phosphate dehydrogenase-like, C-terminal domain"/>
    <property type="match status" value="1"/>
</dbReference>
<evidence type="ECO:0000259" key="1">
    <source>
        <dbReference type="Pfam" id="PF01408"/>
    </source>
</evidence>
<dbReference type="Pfam" id="PF01408">
    <property type="entry name" value="GFO_IDH_MocA"/>
    <property type="match status" value="1"/>
</dbReference>
<organism evidence="3 4">
    <name type="scientific">Dinoroseobacter shibae (strain DSM 16493 / NCIMB 14021 / DFL 12)</name>
    <dbReference type="NCBI Taxonomy" id="398580"/>
    <lineage>
        <taxon>Bacteria</taxon>
        <taxon>Pseudomonadati</taxon>
        <taxon>Pseudomonadota</taxon>
        <taxon>Alphaproteobacteria</taxon>
        <taxon>Rhodobacterales</taxon>
        <taxon>Roseobacteraceae</taxon>
        <taxon>Dinoroseobacter</taxon>
    </lineage>
</organism>
<dbReference type="STRING" id="398580.Dshi_3394"/>
<dbReference type="InterPro" id="IPR051317">
    <property type="entry name" value="Gfo/Idh/MocA_oxidoreduct"/>
</dbReference>
<feature type="domain" description="Gfo/Idh/MocA-like oxidoreductase N-terminal" evidence="1">
    <location>
        <begin position="3"/>
        <end position="114"/>
    </location>
</feature>
<dbReference type="Gene3D" id="3.30.360.10">
    <property type="entry name" value="Dihydrodipicolinate Reductase, domain 2"/>
    <property type="match status" value="1"/>
</dbReference>
<protein>
    <submittedName>
        <fullName evidence="3">Oxidoreductase domain protein</fullName>
    </submittedName>
</protein>
<dbReference type="InterPro" id="IPR055170">
    <property type="entry name" value="GFO_IDH_MocA-like_dom"/>
</dbReference>
<dbReference type="eggNOG" id="COG0673">
    <property type="taxonomic scope" value="Bacteria"/>
</dbReference>
<dbReference type="Pfam" id="PF22725">
    <property type="entry name" value="GFO_IDH_MocA_C3"/>
    <property type="match status" value="1"/>
</dbReference>
<dbReference type="OrthoDB" id="6183734at2"/>
<dbReference type="PANTHER" id="PTHR43708">
    <property type="entry name" value="CONSERVED EXPRESSED OXIDOREDUCTASE (EUROFUNG)"/>
    <property type="match status" value="1"/>
</dbReference>
<dbReference type="InterPro" id="IPR000683">
    <property type="entry name" value="Gfo/Idh/MocA-like_OxRdtase_N"/>
</dbReference>
<keyword evidence="4" id="KW-1185">Reference proteome</keyword>
<dbReference type="PANTHER" id="PTHR43708:SF8">
    <property type="entry name" value="OXIDOREDUCTASE"/>
    <property type="match status" value="1"/>
</dbReference>
<dbReference type="Gene3D" id="3.40.50.720">
    <property type="entry name" value="NAD(P)-binding Rossmann-like Domain"/>
    <property type="match status" value="1"/>
</dbReference>